<keyword evidence="5" id="KW-0472">Membrane</keyword>
<comment type="caution">
    <text evidence="4">Lacks conserved residue(s) required for the propagation of feature annotation.</text>
</comment>
<dbReference type="InterPro" id="IPR001762">
    <property type="entry name" value="Disintegrin_dom"/>
</dbReference>
<dbReference type="PANTHER" id="PTHR45702:SF2">
    <property type="entry name" value="KUZBANIAN, ISOFORM A"/>
    <property type="match status" value="1"/>
</dbReference>
<dbReference type="PANTHER" id="PTHR45702">
    <property type="entry name" value="ADAM10/ADAM17 METALLOPEPTIDASE FAMILY MEMBER"/>
    <property type="match status" value="1"/>
</dbReference>
<evidence type="ECO:0000256" key="5">
    <source>
        <dbReference type="SAM" id="Phobius"/>
    </source>
</evidence>
<evidence type="ECO:0000256" key="6">
    <source>
        <dbReference type="SAM" id="SignalP"/>
    </source>
</evidence>
<keyword evidence="10" id="KW-1185">Reference proteome</keyword>
<proteinExistence type="predicted"/>
<dbReference type="Proteomes" id="UP000821853">
    <property type="component" value="Chromosome 2"/>
</dbReference>
<feature type="binding site" evidence="4">
    <location>
        <position position="438"/>
    </location>
    <ligand>
        <name>Zn(2+)</name>
        <dbReference type="ChEBI" id="CHEBI:29105"/>
        <note>catalytic</note>
    </ligand>
</feature>
<keyword evidence="3" id="KW-0165">Cleavage on pair of basic residues</keyword>
<feature type="binding site" evidence="4">
    <location>
        <position position="442"/>
    </location>
    <ligand>
        <name>Zn(2+)</name>
        <dbReference type="ChEBI" id="CHEBI:29105"/>
        <note>catalytic</note>
    </ligand>
</feature>
<dbReference type="Gene3D" id="4.10.70.10">
    <property type="entry name" value="Disintegrin domain"/>
    <property type="match status" value="1"/>
</dbReference>
<dbReference type="OMA" id="IRICAVM"/>
<dbReference type="SUPFAM" id="SSF57552">
    <property type="entry name" value="Blood coagulation inhibitor (disintegrin)"/>
    <property type="match status" value="1"/>
</dbReference>
<dbReference type="OrthoDB" id="6506526at2759"/>
<comment type="catalytic activity">
    <reaction evidence="1">
        <text>Endopeptidase of broad specificity.</text>
        <dbReference type="EC" id="3.4.24.81"/>
    </reaction>
</comment>
<feature type="active site" evidence="4">
    <location>
        <position position="439"/>
    </location>
</feature>
<evidence type="ECO:0000256" key="1">
    <source>
        <dbReference type="ARBA" id="ARBA00001809"/>
    </source>
</evidence>
<dbReference type="VEuPathDB" id="VectorBase:HLOH_039940"/>
<feature type="signal peptide" evidence="6">
    <location>
        <begin position="1"/>
        <end position="35"/>
    </location>
</feature>
<dbReference type="EMBL" id="JABSTR010000004">
    <property type="protein sequence ID" value="KAH9366509.1"/>
    <property type="molecule type" value="Genomic_DNA"/>
</dbReference>
<evidence type="ECO:0000256" key="2">
    <source>
        <dbReference type="ARBA" id="ARBA00012332"/>
    </source>
</evidence>
<dbReference type="GO" id="GO:0046872">
    <property type="term" value="F:metal ion binding"/>
    <property type="evidence" value="ECO:0007669"/>
    <property type="project" value="UniProtKB-KW"/>
</dbReference>
<dbReference type="Gene3D" id="3.40.390.10">
    <property type="entry name" value="Collagenase (Catalytic Domain)"/>
    <property type="match status" value="1"/>
</dbReference>
<organism evidence="9 10">
    <name type="scientific">Haemaphysalis longicornis</name>
    <name type="common">Bush tick</name>
    <dbReference type="NCBI Taxonomy" id="44386"/>
    <lineage>
        <taxon>Eukaryota</taxon>
        <taxon>Metazoa</taxon>
        <taxon>Ecdysozoa</taxon>
        <taxon>Arthropoda</taxon>
        <taxon>Chelicerata</taxon>
        <taxon>Arachnida</taxon>
        <taxon>Acari</taxon>
        <taxon>Parasitiformes</taxon>
        <taxon>Ixodida</taxon>
        <taxon>Ixodoidea</taxon>
        <taxon>Ixodidae</taxon>
        <taxon>Haemaphysalinae</taxon>
        <taxon>Haemaphysalis</taxon>
    </lineage>
</organism>
<reference evidence="9 10" key="1">
    <citation type="journal article" date="2020" name="Cell">
        <title>Large-Scale Comparative Analyses of Tick Genomes Elucidate Their Genetic Diversity and Vector Capacities.</title>
        <authorList>
            <consortium name="Tick Genome and Microbiome Consortium (TIGMIC)"/>
            <person name="Jia N."/>
            <person name="Wang J."/>
            <person name="Shi W."/>
            <person name="Du L."/>
            <person name="Sun Y."/>
            <person name="Zhan W."/>
            <person name="Jiang J.F."/>
            <person name="Wang Q."/>
            <person name="Zhang B."/>
            <person name="Ji P."/>
            <person name="Bell-Sakyi L."/>
            <person name="Cui X.M."/>
            <person name="Yuan T.T."/>
            <person name="Jiang B.G."/>
            <person name="Yang W.F."/>
            <person name="Lam T.T."/>
            <person name="Chang Q.C."/>
            <person name="Ding S.J."/>
            <person name="Wang X.J."/>
            <person name="Zhu J.G."/>
            <person name="Ruan X.D."/>
            <person name="Zhao L."/>
            <person name="Wei J.T."/>
            <person name="Ye R.Z."/>
            <person name="Que T.C."/>
            <person name="Du C.H."/>
            <person name="Zhou Y.H."/>
            <person name="Cheng J.X."/>
            <person name="Dai P.F."/>
            <person name="Guo W.B."/>
            <person name="Han X.H."/>
            <person name="Huang E.J."/>
            <person name="Li L.F."/>
            <person name="Wei W."/>
            <person name="Gao Y.C."/>
            <person name="Liu J.Z."/>
            <person name="Shao H.Z."/>
            <person name="Wang X."/>
            <person name="Wang C.C."/>
            <person name="Yang T.C."/>
            <person name="Huo Q.B."/>
            <person name="Li W."/>
            <person name="Chen H.Y."/>
            <person name="Chen S.E."/>
            <person name="Zhou L.G."/>
            <person name="Ni X.B."/>
            <person name="Tian J.H."/>
            <person name="Sheng Y."/>
            <person name="Liu T."/>
            <person name="Pan Y.S."/>
            <person name="Xia L.Y."/>
            <person name="Li J."/>
            <person name="Zhao F."/>
            <person name="Cao W.C."/>
        </authorList>
    </citation>
    <scope>NUCLEOTIDE SEQUENCE [LARGE SCALE GENOMIC DNA]</scope>
    <source>
        <strain evidence="9">HaeL-2018</strain>
    </source>
</reference>
<evidence type="ECO:0000313" key="9">
    <source>
        <dbReference type="EMBL" id="KAH9366509.1"/>
    </source>
</evidence>
<dbReference type="GO" id="GO:0006509">
    <property type="term" value="P:membrane protein ectodomain proteolysis"/>
    <property type="evidence" value="ECO:0007669"/>
    <property type="project" value="TreeGrafter"/>
</dbReference>
<gene>
    <name evidence="9" type="ORF">HPB48_018076</name>
</gene>
<dbReference type="PROSITE" id="PS50214">
    <property type="entry name" value="DISINTEGRIN_2"/>
    <property type="match status" value="1"/>
</dbReference>
<dbReference type="InterPro" id="IPR036436">
    <property type="entry name" value="Disintegrin_dom_sf"/>
</dbReference>
<evidence type="ECO:0000256" key="4">
    <source>
        <dbReference type="PROSITE-ProRule" id="PRU00276"/>
    </source>
</evidence>
<keyword evidence="5" id="KW-1133">Transmembrane helix</keyword>
<dbReference type="EC" id="3.4.24.81" evidence="2"/>
<feature type="domain" description="Disintegrin" evidence="7">
    <location>
        <begin position="511"/>
        <end position="607"/>
    </location>
</feature>
<keyword evidence="5" id="KW-0812">Transmembrane</keyword>
<protein>
    <recommendedName>
        <fullName evidence="2">ADAM10 endopeptidase</fullName>
        <ecNumber evidence="2">3.4.24.81</ecNumber>
    </recommendedName>
</protein>
<dbReference type="InterPro" id="IPR049038">
    <property type="entry name" value="ADAM10_Cys-rich"/>
</dbReference>
<evidence type="ECO:0000256" key="3">
    <source>
        <dbReference type="ARBA" id="ARBA00022685"/>
    </source>
</evidence>
<evidence type="ECO:0000313" key="10">
    <source>
        <dbReference type="Proteomes" id="UP000821853"/>
    </source>
</evidence>
<dbReference type="Pfam" id="PF00200">
    <property type="entry name" value="Disintegrin"/>
    <property type="match status" value="1"/>
</dbReference>
<keyword evidence="6" id="KW-0732">Signal</keyword>
<dbReference type="GO" id="GO:0004222">
    <property type="term" value="F:metalloendopeptidase activity"/>
    <property type="evidence" value="ECO:0007669"/>
    <property type="project" value="InterPro"/>
</dbReference>
<dbReference type="GO" id="GO:0007219">
    <property type="term" value="P:Notch signaling pathway"/>
    <property type="evidence" value="ECO:0007669"/>
    <property type="project" value="TreeGrafter"/>
</dbReference>
<feature type="domain" description="Peptidase M12B" evidence="8">
    <location>
        <begin position="262"/>
        <end position="493"/>
    </location>
</feature>
<keyword evidence="4" id="KW-0479">Metal-binding</keyword>
<sequence length="772" mass="84867">MTARNETTAPSGHRKKGLFAKVFLVLLHLPARSDAAELGPFIRNYELLSYPVRVGSSNSSVKRIRRATADTSGTRHIRFNARGRHFHLVLSLDLSAFSNNFVARTSLGPVEVDLSHAVSGYVYGDAGSHAFGSILGGVFEGRISTGDGRVFYVEPAWRYPTLSPQSGHSVFYASEDVRLPPVLQGTHGGCGLDRLQKHLADEEVDLRAHQGSHPWPSPQHRGRRIRRSPDIAEYPEVGTQEPLTRHRTFKGQIGARQGSNRRLCHLQISVDHILYKFYAKGVDDPTARARIASLVNTHITSVNEMYSKVDFNGIVGIQFVLQDLRINDSTSCDSPHMSSSNPFCRTDLDANLMLKFYSYDSRNDFCLSYVWTNRDLGDGTLGLAYLASPDNIGGICEKFKNVNTREGLKKLALNSGVVTFLLHGGQVSLAVSEVTLAHEFGHSFGSPHDESRECAPGGARGNYIMYPRATTGLQPNNRLFSSCSVKNISLLLQALFDGRRDRENCFLANQQPFCGNNVREAGEECDCGYQEVQCTDKCCNPAKNQAGKAGCTLTPTANCSPSAGSCCSDACGFRNTQFVCAVANECNEQSLCNGVDDQCPQALHKPNLVTECNNGTQVCVNGSCQGSICLKYQFEDCQRVSGSPAEMCLVACKQPGSEGPCLDTCNVQALQPLCGKKRERGAACNDNRGYCDVFHRCRTVDEGGPLDRLQKLLVPKKLRDWVSNNMWALVAIFVVFLLAVIVFIRICAVMTPTNNPRLPRAKTFRESVRRPL</sequence>
<dbReference type="PROSITE" id="PS50215">
    <property type="entry name" value="ADAM_MEPRO"/>
    <property type="match status" value="1"/>
</dbReference>
<dbReference type="InterPro" id="IPR051489">
    <property type="entry name" value="ADAM_Metalloproteinase"/>
</dbReference>
<feature type="binding site" evidence="4">
    <location>
        <position position="448"/>
    </location>
    <ligand>
        <name>Zn(2+)</name>
        <dbReference type="ChEBI" id="CHEBI:29105"/>
        <note>catalytic</note>
    </ligand>
</feature>
<dbReference type="AlphaFoldDB" id="A0A9J6FTR3"/>
<feature type="transmembrane region" description="Helical" evidence="5">
    <location>
        <begin position="726"/>
        <end position="748"/>
    </location>
</feature>
<name>A0A9J6FTR3_HAELO</name>
<dbReference type="Pfam" id="PF13574">
    <property type="entry name" value="Reprolysin_2"/>
    <property type="match status" value="1"/>
</dbReference>
<keyword evidence="4" id="KW-0862">Zinc</keyword>
<dbReference type="InterPro" id="IPR024079">
    <property type="entry name" value="MetalloPept_cat_dom_sf"/>
</dbReference>
<dbReference type="GO" id="GO:0005886">
    <property type="term" value="C:plasma membrane"/>
    <property type="evidence" value="ECO:0007669"/>
    <property type="project" value="TreeGrafter"/>
</dbReference>
<dbReference type="Pfam" id="PF21299">
    <property type="entry name" value="ADAM10_Cys-rich"/>
    <property type="match status" value="1"/>
</dbReference>
<dbReference type="SUPFAM" id="SSF55486">
    <property type="entry name" value="Metalloproteases ('zincins'), catalytic domain"/>
    <property type="match status" value="1"/>
</dbReference>
<feature type="chain" id="PRO_5039902479" description="ADAM10 endopeptidase" evidence="6">
    <location>
        <begin position="36"/>
        <end position="772"/>
    </location>
</feature>
<dbReference type="SMART" id="SM00050">
    <property type="entry name" value="DISIN"/>
    <property type="match status" value="1"/>
</dbReference>
<dbReference type="InterPro" id="IPR001590">
    <property type="entry name" value="Peptidase_M12B"/>
</dbReference>
<evidence type="ECO:0000259" key="7">
    <source>
        <dbReference type="PROSITE" id="PS50214"/>
    </source>
</evidence>
<comment type="caution">
    <text evidence="9">The sequence shown here is derived from an EMBL/GenBank/DDBJ whole genome shotgun (WGS) entry which is preliminary data.</text>
</comment>
<accession>A0A9J6FTR3</accession>
<evidence type="ECO:0000259" key="8">
    <source>
        <dbReference type="PROSITE" id="PS50215"/>
    </source>
</evidence>